<dbReference type="InterPro" id="IPR009858">
    <property type="entry name" value="DUF1415"/>
</dbReference>
<dbReference type="KEGG" id="cfon:HZU75_00515"/>
<dbReference type="Proteomes" id="UP000510822">
    <property type="component" value="Chromosome"/>
</dbReference>
<dbReference type="EMBL" id="CP058952">
    <property type="protein sequence ID" value="QLI80140.1"/>
    <property type="molecule type" value="Genomic_DNA"/>
</dbReference>
<reference evidence="1 2" key="1">
    <citation type="journal article" date="2016" name="Int. J. Syst. Evol. Microbiol.">
        <title>Chitinibacter fontanus sp. nov., isolated from a spring.</title>
        <authorList>
            <person name="Sheu S.Y."/>
            <person name="Li Y.S."/>
            <person name="Young C.C."/>
            <person name="Chen W.M."/>
        </authorList>
    </citation>
    <scope>NUCLEOTIDE SEQUENCE [LARGE SCALE GENOMIC DNA]</scope>
    <source>
        <strain evidence="1 2">STM-7</strain>
    </source>
</reference>
<dbReference type="RefSeq" id="WP_180307285.1">
    <property type="nucleotide sequence ID" value="NZ_CP058952.1"/>
</dbReference>
<keyword evidence="2" id="KW-1185">Reference proteome</keyword>
<proteinExistence type="predicted"/>
<protein>
    <submittedName>
        <fullName evidence="1">DUF1415 domain-containing protein</fullName>
    </submittedName>
</protein>
<gene>
    <name evidence="1" type="ORF">HZU75_00515</name>
</gene>
<organism evidence="1 2">
    <name type="scientific">Chitinibacter fontanus</name>
    <dbReference type="NCBI Taxonomy" id="1737446"/>
    <lineage>
        <taxon>Bacteria</taxon>
        <taxon>Pseudomonadati</taxon>
        <taxon>Pseudomonadota</taxon>
        <taxon>Betaproteobacteria</taxon>
        <taxon>Neisseriales</taxon>
        <taxon>Chitinibacteraceae</taxon>
        <taxon>Chitinibacter</taxon>
    </lineage>
</organism>
<name>A0A7D5V8A4_9NEIS</name>
<sequence>MSDEKIIEQTQHWLEQAVIGLNLCPFAKSVYVKNQIRFVVSHAKHLDGFLDDLDRELDYLAQIPAEEIDTTLLIHPTLFPDFEVFNDFLTIADEVVAEHELEGVLQIANFHPDFQFADTQVGDISNYTNRSPYPTLHLIREDSIAKAVAAFPNPEAIFERNIATLQKLGLAGWIALGLQESNAGKIA</sequence>
<evidence type="ECO:0000313" key="2">
    <source>
        <dbReference type="Proteomes" id="UP000510822"/>
    </source>
</evidence>
<dbReference type="Pfam" id="PF07209">
    <property type="entry name" value="DUF1415"/>
    <property type="match status" value="1"/>
</dbReference>
<dbReference type="AlphaFoldDB" id="A0A7D5V8A4"/>
<evidence type="ECO:0000313" key="1">
    <source>
        <dbReference type="EMBL" id="QLI80140.1"/>
    </source>
</evidence>
<accession>A0A7D5V8A4</accession>